<gene>
    <name evidence="1" type="ORF">MAR_014771</name>
</gene>
<dbReference type="InterPro" id="IPR043129">
    <property type="entry name" value="ATPase_NBD"/>
</dbReference>
<evidence type="ECO:0000313" key="1">
    <source>
        <dbReference type="EMBL" id="WAR20797.1"/>
    </source>
</evidence>
<dbReference type="Proteomes" id="UP001164746">
    <property type="component" value="Chromosome 12"/>
</dbReference>
<accession>A0ABY7FF89</accession>
<name>A0ABY7FF89_MYAAR</name>
<dbReference type="CDD" id="cd10229">
    <property type="entry name" value="ASKHA_NBD_HSP70_HSPA12"/>
    <property type="match status" value="1"/>
</dbReference>
<evidence type="ECO:0000313" key="2">
    <source>
        <dbReference type="Proteomes" id="UP001164746"/>
    </source>
</evidence>
<dbReference type="PANTHER" id="PTHR14187">
    <property type="entry name" value="ALPHA KINASE/ELONGATION FACTOR 2 KINASE"/>
    <property type="match status" value="1"/>
</dbReference>
<organism evidence="1 2">
    <name type="scientific">Mya arenaria</name>
    <name type="common">Soft-shell clam</name>
    <dbReference type="NCBI Taxonomy" id="6604"/>
    <lineage>
        <taxon>Eukaryota</taxon>
        <taxon>Metazoa</taxon>
        <taxon>Spiralia</taxon>
        <taxon>Lophotrochozoa</taxon>
        <taxon>Mollusca</taxon>
        <taxon>Bivalvia</taxon>
        <taxon>Autobranchia</taxon>
        <taxon>Heteroconchia</taxon>
        <taxon>Euheterodonta</taxon>
        <taxon>Imparidentia</taxon>
        <taxon>Neoheterodontei</taxon>
        <taxon>Myida</taxon>
        <taxon>Myoidea</taxon>
        <taxon>Myidae</taxon>
        <taxon>Mya</taxon>
    </lineage>
</organism>
<sequence>MIASALPVRKHCLDLTSQHTLNEHFVIIRQHILDEHLDLTRQHTLSECPDLTFQNTLSERPDLTRHHTPNERLDLTLQQTLNECPDLTTQRLMELRRVSSSSDAKLTTQTVYTRKKESAIVCAAIDFGTTNTGYAYSFKAKPRDIITNYWYGREIKTPTVVLLHPDKSFHSFGKEARDKYETLMKTNTHKQWYLFDMVKMRLYTKKGPLDKDMEIEDILDKRMKAIDIFTVAIRYIKDHFMKELTDRHRMKEIKNKSESDIHWLLTVPAIWDDLSKRFMRTAANNAGIPDEMLSLALEPEAASLYCEELRMTVPVGCRYMVKPDESLKELHQPTGGDFGGTNVDNKFIDGLIELFGAPMVKQFRLNHMQDFWELMTEFETKKMKFDGTGKMVLKFPTRLLELYENEVGLRLEASLQQTRFEGKLEFKLGKMFITEGQVKELFQEAATKVREFTQYILDEVENISHIIMVGGFSESPYLQSKMRNNFGNLNIIPADPSGAVLKGVVLYGQNSRQISARVCKKTYGIARMMKFKPHHPPHKKITIGKIDYCDDLFNKHIEIGTKVNIDSENNAIEHEYFPSAAKMYKRSKRNLTFVDEDGCEFVGFIKIEIDPEGDIWSNIMMKMLFGGTELRIKVRDVKQGHVATAAVDFLG</sequence>
<protein>
    <submittedName>
        <fullName evidence="1">HS12A-like protein</fullName>
    </submittedName>
</protein>
<dbReference type="Gene3D" id="3.30.420.40">
    <property type="match status" value="3"/>
</dbReference>
<dbReference type="EMBL" id="CP111023">
    <property type="protein sequence ID" value="WAR20797.1"/>
    <property type="molecule type" value="Genomic_DNA"/>
</dbReference>
<dbReference type="SUPFAM" id="SSF53067">
    <property type="entry name" value="Actin-like ATPase domain"/>
    <property type="match status" value="2"/>
</dbReference>
<dbReference type="Gene3D" id="3.90.640.10">
    <property type="entry name" value="Actin, Chain A, domain 4"/>
    <property type="match status" value="1"/>
</dbReference>
<reference evidence="1" key="1">
    <citation type="submission" date="2022-11" db="EMBL/GenBank/DDBJ databases">
        <title>Centuries of genome instability and evolution in soft-shell clam transmissible cancer (bioRxiv).</title>
        <authorList>
            <person name="Hart S.F.M."/>
            <person name="Yonemitsu M.A."/>
            <person name="Giersch R.M."/>
            <person name="Beal B.F."/>
            <person name="Arriagada G."/>
            <person name="Davis B.W."/>
            <person name="Ostrander E.A."/>
            <person name="Goff S.P."/>
            <person name="Metzger M.J."/>
        </authorList>
    </citation>
    <scope>NUCLEOTIDE SEQUENCE</scope>
    <source>
        <strain evidence="1">MELC-2E11</strain>
        <tissue evidence="1">Siphon/mantle</tissue>
    </source>
</reference>
<proteinExistence type="predicted"/>
<keyword evidence="2" id="KW-1185">Reference proteome</keyword>
<dbReference type="PANTHER" id="PTHR14187:SF5">
    <property type="entry name" value="HEAT SHOCK 70 KDA PROTEIN 12A"/>
    <property type="match status" value="1"/>
</dbReference>